<dbReference type="EMBL" id="GBRH01244348">
    <property type="protein sequence ID" value="JAD53547.1"/>
    <property type="molecule type" value="Transcribed_RNA"/>
</dbReference>
<protein>
    <submittedName>
        <fullName evidence="1">Uncharacterized protein</fullName>
    </submittedName>
</protein>
<evidence type="ECO:0000313" key="1">
    <source>
        <dbReference type="EMBL" id="JAD53547.1"/>
    </source>
</evidence>
<proteinExistence type="predicted"/>
<sequence>MNLFTVLCLTGSAAIMRKTIEERS</sequence>
<reference evidence="1" key="1">
    <citation type="submission" date="2014-09" db="EMBL/GenBank/DDBJ databases">
        <authorList>
            <person name="Magalhaes I.L.F."/>
            <person name="Oliveira U."/>
            <person name="Santos F.R."/>
            <person name="Vidigal T.H.D.A."/>
            <person name="Brescovit A.D."/>
            <person name="Santos A.J."/>
        </authorList>
    </citation>
    <scope>NUCLEOTIDE SEQUENCE</scope>
    <source>
        <tissue evidence="1">Shoot tissue taken approximately 20 cm above the soil surface</tissue>
    </source>
</reference>
<reference evidence="1" key="2">
    <citation type="journal article" date="2015" name="Data Brief">
        <title>Shoot transcriptome of the giant reed, Arundo donax.</title>
        <authorList>
            <person name="Barrero R.A."/>
            <person name="Guerrero F.D."/>
            <person name="Moolhuijzen P."/>
            <person name="Goolsby J.A."/>
            <person name="Tidwell J."/>
            <person name="Bellgard S.E."/>
            <person name="Bellgard M.I."/>
        </authorList>
    </citation>
    <scope>NUCLEOTIDE SEQUENCE</scope>
    <source>
        <tissue evidence="1">Shoot tissue taken approximately 20 cm above the soil surface</tissue>
    </source>
</reference>
<accession>A0A0A9B2L3</accession>
<dbReference type="AlphaFoldDB" id="A0A0A9B2L3"/>
<organism evidence="1">
    <name type="scientific">Arundo donax</name>
    <name type="common">Giant reed</name>
    <name type="synonym">Donax arundinaceus</name>
    <dbReference type="NCBI Taxonomy" id="35708"/>
    <lineage>
        <taxon>Eukaryota</taxon>
        <taxon>Viridiplantae</taxon>
        <taxon>Streptophyta</taxon>
        <taxon>Embryophyta</taxon>
        <taxon>Tracheophyta</taxon>
        <taxon>Spermatophyta</taxon>
        <taxon>Magnoliopsida</taxon>
        <taxon>Liliopsida</taxon>
        <taxon>Poales</taxon>
        <taxon>Poaceae</taxon>
        <taxon>PACMAD clade</taxon>
        <taxon>Arundinoideae</taxon>
        <taxon>Arundineae</taxon>
        <taxon>Arundo</taxon>
    </lineage>
</organism>
<name>A0A0A9B2L3_ARUDO</name>